<proteinExistence type="predicted"/>
<protein>
    <submittedName>
        <fullName evidence="1">Uncharacterized protein</fullName>
    </submittedName>
</protein>
<dbReference type="RefSeq" id="WP_097349232.1">
    <property type="nucleotide sequence ID" value="NZ_CP052766.1"/>
</dbReference>
<dbReference type="Proteomes" id="UP000219285">
    <property type="component" value="Chromosome"/>
</dbReference>
<dbReference type="OrthoDB" id="6379714at2"/>
<reference evidence="2" key="1">
    <citation type="submission" date="2014-12" db="EMBL/GenBank/DDBJ databases">
        <title>Complete genome sequence of a multi-drug resistant Klebsiella pneumoniae.</title>
        <authorList>
            <person name="Hua X."/>
            <person name="Chen Q."/>
            <person name="Li X."/>
            <person name="Feng Y."/>
            <person name="Ruan Z."/>
            <person name="Yu Y."/>
        </authorList>
    </citation>
    <scope>NUCLEOTIDE SEQUENCE [LARGE SCALE GENOMIC DNA]</scope>
    <source>
        <strain evidence="2">5.12</strain>
    </source>
</reference>
<reference evidence="1 2" key="2">
    <citation type="submission" date="2020-04" db="EMBL/GenBank/DDBJ databases">
        <title>Complete genome sequence of Alteromonas pelagimontana 5.12T.</title>
        <authorList>
            <person name="Sinha R.K."/>
            <person name="Krishnan K.P."/>
            <person name="Kurian J.P."/>
        </authorList>
    </citation>
    <scope>NUCLEOTIDE SEQUENCE [LARGE SCALE GENOMIC DNA]</scope>
    <source>
        <strain evidence="1 2">5.12</strain>
    </source>
</reference>
<gene>
    <name evidence="1" type="ORF">CA267_018740</name>
</gene>
<evidence type="ECO:0000313" key="1">
    <source>
        <dbReference type="EMBL" id="QJR82642.1"/>
    </source>
</evidence>
<name>A0A6M4MHZ6_9ALTE</name>
<accession>A0A6M4MHZ6</accession>
<dbReference type="EMBL" id="CP052766">
    <property type="protein sequence ID" value="QJR82642.1"/>
    <property type="molecule type" value="Genomic_DNA"/>
</dbReference>
<organism evidence="1 2">
    <name type="scientific">Alteromonas pelagimontana</name>
    <dbReference type="NCBI Taxonomy" id="1858656"/>
    <lineage>
        <taxon>Bacteria</taxon>
        <taxon>Pseudomonadati</taxon>
        <taxon>Pseudomonadota</taxon>
        <taxon>Gammaproteobacteria</taxon>
        <taxon>Alteromonadales</taxon>
        <taxon>Alteromonadaceae</taxon>
        <taxon>Alteromonas/Salinimonas group</taxon>
        <taxon>Alteromonas</taxon>
    </lineage>
</organism>
<dbReference type="KEGG" id="apel:CA267_018740"/>
<keyword evidence="2" id="KW-1185">Reference proteome</keyword>
<sequence length="341" mass="39230">MINNESVVRSCNLLNAVHELHKEGFQHLAVYCYFEGTNWAATLLPAYDLSVMDGELIVLPSLSGLHHKHVSKGRAGTFFAWDDVAISNPYTLTRYIKSRFGKLLEACKGDNFAFVGWYAKLVGKADTGLMPIMKKRATAIPHTVAIHEGADFPLPPVQRVQMYNNQLFVVDKAPHLLSQNEDWHFGHKSRIDSFDFKQNTIIRVPEYPYWLKSELEMSAYWEGAIYYAQVILKVESISDFLRQLGKEKSHTSAWKWFVKIYDSHGQLDYFVAFLLSLQMKGASALLPISRKNNRIRWLTEFESRIKERQCIHSSHNPYVGVENNPLHLGLILADYENHWLV</sequence>
<evidence type="ECO:0000313" key="2">
    <source>
        <dbReference type="Proteomes" id="UP000219285"/>
    </source>
</evidence>
<dbReference type="AlphaFoldDB" id="A0A6M4MHZ6"/>